<dbReference type="PANTHER" id="PTHR47960">
    <property type="entry name" value="DEAD-BOX ATP-DEPENDENT RNA HELICASE 50"/>
    <property type="match status" value="1"/>
</dbReference>
<comment type="similarity">
    <text evidence="9">Belongs to the DEAD box helicase family. DDX6/DHH1 subfamily.</text>
</comment>
<evidence type="ECO:0000259" key="15">
    <source>
        <dbReference type="PROSITE" id="PS50157"/>
    </source>
</evidence>
<keyword evidence="7 13" id="KW-0067">ATP-binding</keyword>
<dbReference type="GO" id="GO:0000932">
    <property type="term" value="C:P-body"/>
    <property type="evidence" value="ECO:0007669"/>
    <property type="project" value="UniProtKB-SubCell"/>
</dbReference>
<evidence type="ECO:0000259" key="18">
    <source>
        <dbReference type="PROSITE" id="PS51195"/>
    </source>
</evidence>
<protein>
    <recommendedName>
        <fullName evidence="2">RNA helicase</fullName>
        <ecNumber evidence="2">3.6.4.13</ecNumber>
    </recommendedName>
</protein>
<feature type="region of interest" description="Disordered" evidence="14">
    <location>
        <begin position="16"/>
        <end position="40"/>
    </location>
</feature>
<reference evidence="19 20" key="1">
    <citation type="journal article" date="2019" name="Philos. Trans. R. Soc. Lond., B, Biol. Sci.">
        <title>Ant behaviour and brain gene expression of defending hosts depend on the ecological success of the intruding social parasite.</title>
        <authorList>
            <person name="Kaur R."/>
            <person name="Stoldt M."/>
            <person name="Jongepier E."/>
            <person name="Feldmeyer B."/>
            <person name="Menzel F."/>
            <person name="Bornberg-Bauer E."/>
            <person name="Foitzik S."/>
        </authorList>
    </citation>
    <scope>NUCLEOTIDE SEQUENCE [LARGE SCALE GENOMIC DNA]</scope>
    <source>
        <tissue evidence="19">Whole body</tissue>
    </source>
</reference>
<keyword evidence="5 13" id="KW-0378">Hydrolase</keyword>
<dbReference type="GO" id="GO:0010468">
    <property type="term" value="P:regulation of gene expression"/>
    <property type="evidence" value="ECO:0007669"/>
    <property type="project" value="UniProtKB-ARBA"/>
</dbReference>
<gene>
    <name evidence="19" type="ORF">DBV15_10044</name>
</gene>
<proteinExistence type="inferred from homology"/>
<dbReference type="STRING" id="300112.A0A4S2JPE2"/>
<dbReference type="Gene3D" id="3.40.50.300">
    <property type="entry name" value="P-loop containing nucleotide triphosphate hydrolases"/>
    <property type="match status" value="2"/>
</dbReference>
<feature type="domain" description="Helicase C-terminal" evidence="17">
    <location>
        <begin position="404"/>
        <end position="556"/>
    </location>
</feature>
<dbReference type="InterPro" id="IPR013087">
    <property type="entry name" value="Znf_C2H2_type"/>
</dbReference>
<dbReference type="PROSITE" id="PS51195">
    <property type="entry name" value="Q_MOTIF"/>
    <property type="match status" value="1"/>
</dbReference>
<dbReference type="Pfam" id="PF00271">
    <property type="entry name" value="Helicase_C"/>
    <property type="match status" value="1"/>
</dbReference>
<dbReference type="GO" id="GO:0003723">
    <property type="term" value="F:RNA binding"/>
    <property type="evidence" value="ECO:0007669"/>
    <property type="project" value="UniProtKB-KW"/>
</dbReference>
<name>A0A4S2JPE2_9HYME</name>
<keyword evidence="11" id="KW-0862">Zinc</keyword>
<evidence type="ECO:0000256" key="8">
    <source>
        <dbReference type="ARBA" id="ARBA00022884"/>
    </source>
</evidence>
<keyword evidence="20" id="KW-1185">Reference proteome</keyword>
<comment type="catalytic activity">
    <reaction evidence="10">
        <text>ATP + H2O = ADP + phosphate + H(+)</text>
        <dbReference type="Rhea" id="RHEA:13065"/>
        <dbReference type="ChEBI" id="CHEBI:15377"/>
        <dbReference type="ChEBI" id="CHEBI:15378"/>
        <dbReference type="ChEBI" id="CHEBI:30616"/>
        <dbReference type="ChEBI" id="CHEBI:43474"/>
        <dbReference type="ChEBI" id="CHEBI:456216"/>
        <dbReference type="EC" id="3.6.4.13"/>
    </reaction>
</comment>
<evidence type="ECO:0000256" key="9">
    <source>
        <dbReference type="ARBA" id="ARBA00038316"/>
    </source>
</evidence>
<evidence type="ECO:0000256" key="12">
    <source>
        <dbReference type="PROSITE-ProRule" id="PRU00552"/>
    </source>
</evidence>
<evidence type="ECO:0000313" key="20">
    <source>
        <dbReference type="Proteomes" id="UP000310200"/>
    </source>
</evidence>
<evidence type="ECO:0000256" key="3">
    <source>
        <dbReference type="ARBA" id="ARBA00022490"/>
    </source>
</evidence>
<dbReference type="EC" id="3.6.4.13" evidence="2"/>
<keyword evidence="4 13" id="KW-0547">Nucleotide-binding</keyword>
<dbReference type="Pfam" id="PF00270">
    <property type="entry name" value="DEAD"/>
    <property type="match status" value="1"/>
</dbReference>
<evidence type="ECO:0000259" key="17">
    <source>
        <dbReference type="PROSITE" id="PS51194"/>
    </source>
</evidence>
<keyword evidence="11" id="KW-0863">Zinc-finger</keyword>
<feature type="domain" description="Helicase ATP-binding" evidence="16">
    <location>
        <begin position="273"/>
        <end position="443"/>
    </location>
</feature>
<feature type="domain" description="DEAD-box RNA helicase Q" evidence="18">
    <location>
        <begin position="242"/>
        <end position="270"/>
    </location>
</feature>
<dbReference type="GO" id="GO:0005524">
    <property type="term" value="F:ATP binding"/>
    <property type="evidence" value="ECO:0007669"/>
    <property type="project" value="UniProtKB-KW"/>
</dbReference>
<evidence type="ECO:0000256" key="13">
    <source>
        <dbReference type="RuleBase" id="RU000492"/>
    </source>
</evidence>
<dbReference type="InterPro" id="IPR014014">
    <property type="entry name" value="RNA_helicase_DEAD_Q_motif"/>
</dbReference>
<dbReference type="Pfam" id="PF00096">
    <property type="entry name" value="zf-C2H2"/>
    <property type="match status" value="1"/>
</dbReference>
<accession>A0A4S2JPE2</accession>
<dbReference type="PROSITE" id="PS00028">
    <property type="entry name" value="ZINC_FINGER_C2H2_1"/>
    <property type="match status" value="1"/>
</dbReference>
<dbReference type="PROSITE" id="PS50157">
    <property type="entry name" value="ZINC_FINGER_C2H2_2"/>
    <property type="match status" value="1"/>
</dbReference>
<dbReference type="InterPro" id="IPR027417">
    <property type="entry name" value="P-loop_NTPase"/>
</dbReference>
<keyword evidence="11" id="KW-0479">Metal-binding</keyword>
<dbReference type="GO" id="GO:0016787">
    <property type="term" value="F:hydrolase activity"/>
    <property type="evidence" value="ECO:0007669"/>
    <property type="project" value="UniProtKB-KW"/>
</dbReference>
<sequence>MPRCLIKSMARYHKTDNSSEETEFPWLPPSTDLKRKSHTKDATSKTSNIWTCSGLPIVTRYSFHKSNGATFDAELNPAGQNCGNTHHDAASIDGHVNDNAGKVSTILLDGVPRFSSKAERSATQTSEAGKVAGVINPPVVINGCETQTLSQALYLLPKQKHESVNAAEGKTASAREGAQHWKRNKTMHYCPYCRKSFDRPWVLKGHLRLHTGERPFECPVCHKSFADRSKYTLQDVTDTRGNEFEEFCLKRELLMGIFEKGWEKPSPIQEASIPIALSGKDILARAKNGTGKTGAYSIPVLEQVDPRKDVIQALVIVPTRELALQTSQICIELAKHMDIKVMVTTGGTNLRDDIMRIYQKVQVIIATPGRILDLMDKNVANMEHCKILVLDEADKLLSQDFKGMLDHVISRLPHERQILLYSATFPLTVKQFMEKHLRDPYEINLMEELTLKGVTQYYAFVQERQKVHCLNTLFSKVSSDLFTRGIDVQAVNVVINFDFPKMAETYLHRIGRSGRFGHLGIAINLITYEDRFNLHRIEQELGTEIKPIPKVIDPSLYVARPEDNNSMEEGNVSK</sequence>
<dbReference type="InterPro" id="IPR001650">
    <property type="entry name" value="Helicase_C-like"/>
</dbReference>
<feature type="short sequence motif" description="Q motif" evidence="12">
    <location>
        <begin position="242"/>
        <end position="270"/>
    </location>
</feature>
<keyword evidence="8" id="KW-0694">RNA-binding</keyword>
<evidence type="ECO:0000256" key="2">
    <source>
        <dbReference type="ARBA" id="ARBA00012552"/>
    </source>
</evidence>
<dbReference type="InterPro" id="IPR014001">
    <property type="entry name" value="Helicase_ATP-bd"/>
</dbReference>
<evidence type="ECO:0000256" key="5">
    <source>
        <dbReference type="ARBA" id="ARBA00022801"/>
    </source>
</evidence>
<organism evidence="19 20">
    <name type="scientific">Temnothorax longispinosus</name>
    <dbReference type="NCBI Taxonomy" id="300112"/>
    <lineage>
        <taxon>Eukaryota</taxon>
        <taxon>Metazoa</taxon>
        <taxon>Ecdysozoa</taxon>
        <taxon>Arthropoda</taxon>
        <taxon>Hexapoda</taxon>
        <taxon>Insecta</taxon>
        <taxon>Pterygota</taxon>
        <taxon>Neoptera</taxon>
        <taxon>Endopterygota</taxon>
        <taxon>Hymenoptera</taxon>
        <taxon>Apocrita</taxon>
        <taxon>Aculeata</taxon>
        <taxon>Formicoidea</taxon>
        <taxon>Formicidae</taxon>
        <taxon>Myrmicinae</taxon>
        <taxon>Temnothorax</taxon>
    </lineage>
</organism>
<keyword evidence="6 13" id="KW-0347">Helicase</keyword>
<dbReference type="InterPro" id="IPR000629">
    <property type="entry name" value="RNA-helicase_DEAD-box_CS"/>
</dbReference>
<dbReference type="InterPro" id="IPR036236">
    <property type="entry name" value="Znf_C2H2_sf"/>
</dbReference>
<evidence type="ECO:0000256" key="1">
    <source>
        <dbReference type="ARBA" id="ARBA00004201"/>
    </source>
</evidence>
<comment type="caution">
    <text evidence="19">The sequence shown here is derived from an EMBL/GenBank/DDBJ whole genome shotgun (WGS) entry which is preliminary data.</text>
</comment>
<dbReference type="PROSITE" id="PS51194">
    <property type="entry name" value="HELICASE_CTER"/>
    <property type="match status" value="1"/>
</dbReference>
<dbReference type="PROSITE" id="PS51192">
    <property type="entry name" value="HELICASE_ATP_BIND_1"/>
    <property type="match status" value="1"/>
</dbReference>
<evidence type="ECO:0000256" key="6">
    <source>
        <dbReference type="ARBA" id="ARBA00022806"/>
    </source>
</evidence>
<evidence type="ECO:0000256" key="10">
    <source>
        <dbReference type="ARBA" id="ARBA00047984"/>
    </source>
</evidence>
<dbReference type="InterPro" id="IPR011545">
    <property type="entry name" value="DEAD/DEAH_box_helicase_dom"/>
</dbReference>
<comment type="subcellular location">
    <subcellularLocation>
        <location evidence="1">Cytoplasm</location>
        <location evidence="1">P-body</location>
    </subcellularLocation>
</comment>
<evidence type="ECO:0000256" key="14">
    <source>
        <dbReference type="SAM" id="MobiDB-lite"/>
    </source>
</evidence>
<keyword evidence="3" id="KW-0963">Cytoplasm</keyword>
<dbReference type="GO" id="GO:0008270">
    <property type="term" value="F:zinc ion binding"/>
    <property type="evidence" value="ECO:0007669"/>
    <property type="project" value="UniProtKB-KW"/>
</dbReference>
<dbReference type="Gene3D" id="3.30.160.60">
    <property type="entry name" value="Classic Zinc Finger"/>
    <property type="match status" value="2"/>
</dbReference>
<evidence type="ECO:0000256" key="4">
    <source>
        <dbReference type="ARBA" id="ARBA00022741"/>
    </source>
</evidence>
<dbReference type="SUPFAM" id="SSF52540">
    <property type="entry name" value="P-loop containing nucleoside triphosphate hydrolases"/>
    <property type="match status" value="2"/>
</dbReference>
<dbReference type="CDD" id="cd17940">
    <property type="entry name" value="DEADc_DDX6"/>
    <property type="match status" value="1"/>
</dbReference>
<dbReference type="Proteomes" id="UP000310200">
    <property type="component" value="Unassembled WGS sequence"/>
</dbReference>
<feature type="domain" description="C2H2-type" evidence="15">
    <location>
        <begin position="188"/>
        <end position="215"/>
    </location>
</feature>
<dbReference type="EMBL" id="QBLH01003476">
    <property type="protein sequence ID" value="TGZ38081.1"/>
    <property type="molecule type" value="Genomic_DNA"/>
</dbReference>
<dbReference type="GO" id="GO:0003724">
    <property type="term" value="F:RNA helicase activity"/>
    <property type="evidence" value="ECO:0007669"/>
    <property type="project" value="UniProtKB-EC"/>
</dbReference>
<dbReference type="SMART" id="SM00490">
    <property type="entry name" value="HELICc"/>
    <property type="match status" value="1"/>
</dbReference>
<dbReference type="SUPFAM" id="SSF57667">
    <property type="entry name" value="beta-beta-alpha zinc fingers"/>
    <property type="match status" value="1"/>
</dbReference>
<dbReference type="FunFam" id="3.40.50.300:FF:000364">
    <property type="entry name" value="ATP-dependent RNA helicase DDX6"/>
    <property type="match status" value="1"/>
</dbReference>
<dbReference type="SMART" id="SM00487">
    <property type="entry name" value="DEXDc"/>
    <property type="match status" value="1"/>
</dbReference>
<dbReference type="AlphaFoldDB" id="A0A4S2JPE2"/>
<evidence type="ECO:0000256" key="11">
    <source>
        <dbReference type="PROSITE-ProRule" id="PRU00042"/>
    </source>
</evidence>
<evidence type="ECO:0000259" key="16">
    <source>
        <dbReference type="PROSITE" id="PS51192"/>
    </source>
</evidence>
<dbReference type="PROSITE" id="PS00039">
    <property type="entry name" value="DEAD_ATP_HELICASE"/>
    <property type="match status" value="1"/>
</dbReference>
<evidence type="ECO:0000313" key="19">
    <source>
        <dbReference type="EMBL" id="TGZ38081.1"/>
    </source>
</evidence>
<evidence type="ECO:0000256" key="7">
    <source>
        <dbReference type="ARBA" id="ARBA00022840"/>
    </source>
</evidence>